<dbReference type="SUPFAM" id="SSF55486">
    <property type="entry name" value="Metalloproteases ('zincins'), catalytic domain"/>
    <property type="match status" value="1"/>
</dbReference>
<dbReference type="Pfam" id="PF11350">
    <property type="entry name" value="DUF3152"/>
    <property type="match status" value="1"/>
</dbReference>
<evidence type="ECO:0000313" key="3">
    <source>
        <dbReference type="EMBL" id="MBM9432155.1"/>
    </source>
</evidence>
<evidence type="ECO:0000259" key="2">
    <source>
        <dbReference type="Pfam" id="PF11350"/>
    </source>
</evidence>
<sequence>MSRYRNVIKIGGGVLLLGLASGLSVAPDDTVGAAAKVGESLGGIDRSDQPAAGVFMPATIERAGPEAERTVRVAIVTERELLVDTDAFAELVFDTANDERGWGGDGSVSFDLVIEEADLTIRLATPGTVDELCAPLPTNGYTSCRIDDEIILNVDRWSSATPDFLDAGGTVEDYRTYLVNHETGHYLGYGHETSCRADGRAPVMMQQTLDLGGCEPNGWPRIP</sequence>
<feature type="signal peptide" evidence="1">
    <location>
        <begin position="1"/>
        <end position="26"/>
    </location>
</feature>
<organism evidence="3 4">
    <name type="scientific">Flaviflexus equikiangi</name>
    <dbReference type="NCBI Taxonomy" id="2758573"/>
    <lineage>
        <taxon>Bacteria</taxon>
        <taxon>Bacillati</taxon>
        <taxon>Actinomycetota</taxon>
        <taxon>Actinomycetes</taxon>
        <taxon>Actinomycetales</taxon>
        <taxon>Actinomycetaceae</taxon>
        <taxon>Flaviflexus</taxon>
    </lineage>
</organism>
<name>A0ABS2TBY1_9ACTO</name>
<gene>
    <name evidence="3" type="ORF">JVW63_00290</name>
</gene>
<feature type="chain" id="PRO_5045166607" evidence="1">
    <location>
        <begin position="27"/>
        <end position="223"/>
    </location>
</feature>
<protein>
    <submittedName>
        <fullName evidence="3">DUF3152 domain-containing protein</fullName>
    </submittedName>
</protein>
<comment type="caution">
    <text evidence="3">The sequence shown here is derived from an EMBL/GenBank/DDBJ whole genome shotgun (WGS) entry which is preliminary data.</text>
</comment>
<dbReference type="Proteomes" id="UP000705983">
    <property type="component" value="Unassembled WGS sequence"/>
</dbReference>
<keyword evidence="1" id="KW-0732">Signal</keyword>
<evidence type="ECO:0000256" key="1">
    <source>
        <dbReference type="SAM" id="SignalP"/>
    </source>
</evidence>
<dbReference type="RefSeq" id="WP_187995813.1">
    <property type="nucleotide sequence ID" value="NZ_JACEXG010000001.1"/>
</dbReference>
<proteinExistence type="predicted"/>
<dbReference type="EMBL" id="JAFFJS010000001">
    <property type="protein sequence ID" value="MBM9432155.1"/>
    <property type="molecule type" value="Genomic_DNA"/>
</dbReference>
<reference evidence="4" key="1">
    <citation type="submission" date="2021-02" db="EMBL/GenBank/DDBJ databases">
        <title>Leucobacter sp. CX169.</title>
        <authorList>
            <person name="Cheng Y."/>
        </authorList>
    </citation>
    <scope>NUCLEOTIDE SEQUENCE [LARGE SCALE GENOMIC DNA]</scope>
    <source>
        <strain evidence="4">JY899</strain>
    </source>
</reference>
<evidence type="ECO:0000313" key="4">
    <source>
        <dbReference type="Proteomes" id="UP000705983"/>
    </source>
</evidence>
<keyword evidence="4" id="KW-1185">Reference proteome</keyword>
<feature type="domain" description="DUF3152" evidence="2">
    <location>
        <begin position="72"/>
        <end position="211"/>
    </location>
</feature>
<accession>A0ABS2TBY1</accession>
<dbReference type="InterPro" id="IPR022603">
    <property type="entry name" value="DUF3152"/>
</dbReference>